<accession>A0A0D2K5J8</accession>
<feature type="transmembrane region" description="Helical" evidence="1">
    <location>
        <begin position="233"/>
        <end position="254"/>
    </location>
</feature>
<keyword evidence="3" id="KW-1185">Reference proteome</keyword>
<comment type="caution">
    <text evidence="2">The sequence shown here is derived from an EMBL/GenBank/DDBJ whole genome shotgun (WGS) entry which is preliminary data.</text>
</comment>
<evidence type="ECO:0008006" key="4">
    <source>
        <dbReference type="Google" id="ProtNLM"/>
    </source>
</evidence>
<protein>
    <recommendedName>
        <fullName evidence="4">ABC-2 type transporter domain-containing protein</fullName>
    </recommendedName>
</protein>
<organism evidence="2 3">
    <name type="scientific">candidate division TM6 bacterium JCVI TM6SC1</name>
    <dbReference type="NCBI Taxonomy" id="1306947"/>
    <lineage>
        <taxon>Bacteria</taxon>
        <taxon>Candidatus Babelota</taxon>
        <taxon>Vermiphilus</taxon>
    </lineage>
</organism>
<feature type="transmembrane region" description="Helical" evidence="1">
    <location>
        <begin position="105"/>
        <end position="132"/>
    </location>
</feature>
<feature type="transmembrane region" description="Helical" evidence="1">
    <location>
        <begin position="31"/>
        <end position="50"/>
    </location>
</feature>
<dbReference type="STRING" id="1306947.J120_00935"/>
<dbReference type="Proteomes" id="UP000032214">
    <property type="component" value="Unassembled WGS sequence"/>
</dbReference>
<evidence type="ECO:0000313" key="3">
    <source>
        <dbReference type="Proteomes" id="UP000032214"/>
    </source>
</evidence>
<keyword evidence="1" id="KW-1133">Transmembrane helix</keyword>
<reference evidence="2 3" key="1">
    <citation type="journal article" date="2013" name="Proc. Natl. Acad. Sci. U.S.A.">
        <title>Candidate phylum TM6 genome recovered from a hospital sink biofilm provides genomic insights into this uncultivated phylum.</title>
        <authorList>
            <person name="McLean J.S."/>
            <person name="Lombardo M.J."/>
            <person name="Badger J.H."/>
            <person name="Edlund A."/>
            <person name="Novotny M."/>
            <person name="Yee-Greenbaum J."/>
            <person name="Vyahhi N."/>
            <person name="Hall A.P."/>
            <person name="Yang Y."/>
            <person name="Dupont C.L."/>
            <person name="Ziegler M.G."/>
            <person name="Chitsaz H."/>
            <person name="Allen A.E."/>
            <person name="Yooseph S."/>
            <person name="Tesler G."/>
            <person name="Pevzner P.A."/>
            <person name="Friedman R.M."/>
            <person name="Nealson K.H."/>
            <person name="Venter J.C."/>
            <person name="Lasken R.S."/>
        </authorList>
    </citation>
    <scope>NUCLEOTIDE SEQUENCE [LARGE SCALE GENOMIC DNA]</scope>
    <source>
        <strain evidence="2 3">TM6SC1</strain>
    </source>
</reference>
<gene>
    <name evidence="2" type="ORF">J120_00935</name>
</gene>
<feature type="transmembrane region" description="Helical" evidence="1">
    <location>
        <begin position="183"/>
        <end position="200"/>
    </location>
</feature>
<dbReference type="EMBL" id="ARQD01000001">
    <property type="protein sequence ID" value="KIX85522.1"/>
    <property type="molecule type" value="Genomic_DNA"/>
</dbReference>
<keyword evidence="1" id="KW-0812">Transmembrane</keyword>
<feature type="transmembrane region" description="Helical" evidence="1">
    <location>
        <begin position="144"/>
        <end position="171"/>
    </location>
</feature>
<evidence type="ECO:0000256" key="1">
    <source>
        <dbReference type="SAM" id="Phobius"/>
    </source>
</evidence>
<evidence type="ECO:0000313" key="2">
    <source>
        <dbReference type="EMBL" id="KIX85522.1"/>
    </source>
</evidence>
<feature type="transmembrane region" description="Helical" evidence="1">
    <location>
        <begin position="62"/>
        <end position="85"/>
    </location>
</feature>
<dbReference type="AlphaFoldDB" id="A0A0D2K5J8"/>
<name>A0A0D2K5J8_9BACT</name>
<keyword evidence="1" id="KW-0472">Membrane</keyword>
<sequence>MNTFIELSNIRVLYALISKDLYVMRTKMKDICINGIVLTLCQTALFGIFFPQIGMPEKLVASIYLGTVTNLIFSLNNALAVRILFDVHRVHFIEYQMVLSINTMWLLASYILSMMIEIILSSIPSIVFGFLLLQSYIDLYAIRIIPFIGIYLLSLACLSTFFLSMCIRYPFTWYLDNIWPRRFLLLINCGCVFFPWFNVYNVSPTLGYLLLCNPVTYISEGLRAAALPHTQTLPLWICAAVLLSLMPFLILLLYKSAQKQLDPVFEQGKL</sequence>
<proteinExistence type="predicted"/>